<reference evidence="1 2" key="1">
    <citation type="submission" date="2020-08" db="EMBL/GenBank/DDBJ databases">
        <title>Genomic Encyclopedia of Type Strains, Phase IV (KMG-IV): sequencing the most valuable type-strain genomes for metagenomic binning, comparative biology and taxonomic classification.</title>
        <authorList>
            <person name="Goeker M."/>
        </authorList>
    </citation>
    <scope>NUCLEOTIDE SEQUENCE [LARGE SCALE GENOMIC DNA]</scope>
    <source>
        <strain evidence="1 2">DSM 12252</strain>
    </source>
</reference>
<dbReference type="Proteomes" id="UP000590740">
    <property type="component" value="Unassembled WGS sequence"/>
</dbReference>
<proteinExistence type="predicted"/>
<sequence length="52" mass="6046">MPCGLARVFGLTLRWWLCFPLTTVSVVRLLTEKRPEAAFPRFMTAMRNFENA</sequence>
<dbReference type="AlphaFoldDB" id="A0A7W7Y8J4"/>
<name>A0A7W7Y8J4_9BACT</name>
<gene>
    <name evidence="1" type="ORF">HNQ65_000769</name>
</gene>
<protein>
    <submittedName>
        <fullName evidence="1">Uncharacterized protein</fullName>
    </submittedName>
</protein>
<keyword evidence="2" id="KW-1185">Reference proteome</keyword>
<organism evidence="1 2">
    <name type="scientific">Prosthecobacter vanneervenii</name>
    <dbReference type="NCBI Taxonomy" id="48466"/>
    <lineage>
        <taxon>Bacteria</taxon>
        <taxon>Pseudomonadati</taxon>
        <taxon>Verrucomicrobiota</taxon>
        <taxon>Verrucomicrobiia</taxon>
        <taxon>Verrucomicrobiales</taxon>
        <taxon>Verrucomicrobiaceae</taxon>
        <taxon>Prosthecobacter</taxon>
    </lineage>
</organism>
<comment type="caution">
    <text evidence="1">The sequence shown here is derived from an EMBL/GenBank/DDBJ whole genome shotgun (WGS) entry which is preliminary data.</text>
</comment>
<accession>A0A7W7Y8J4</accession>
<dbReference type="EMBL" id="JACHIG010000001">
    <property type="protein sequence ID" value="MBB5031215.1"/>
    <property type="molecule type" value="Genomic_DNA"/>
</dbReference>
<evidence type="ECO:0000313" key="1">
    <source>
        <dbReference type="EMBL" id="MBB5031215.1"/>
    </source>
</evidence>
<evidence type="ECO:0000313" key="2">
    <source>
        <dbReference type="Proteomes" id="UP000590740"/>
    </source>
</evidence>